<protein>
    <recommendedName>
        <fullName evidence="5">DUF11 domain-containing protein</fullName>
    </recommendedName>
</protein>
<keyword evidence="1" id="KW-0812">Transmembrane</keyword>
<gene>
    <name evidence="3" type="ORF">F4553_005239</name>
</gene>
<reference evidence="3 4" key="1">
    <citation type="submission" date="2020-08" db="EMBL/GenBank/DDBJ databases">
        <title>Sequencing the genomes of 1000 actinobacteria strains.</title>
        <authorList>
            <person name="Klenk H.-P."/>
        </authorList>
    </citation>
    <scope>NUCLEOTIDE SEQUENCE [LARGE SCALE GENOMIC DNA]</scope>
    <source>
        <strain evidence="3 4">DSM 45362</strain>
    </source>
</reference>
<evidence type="ECO:0000256" key="2">
    <source>
        <dbReference type="SAM" id="SignalP"/>
    </source>
</evidence>
<accession>A0A841BYR5</accession>
<comment type="caution">
    <text evidence="3">The sequence shown here is derived from an EMBL/GenBank/DDBJ whole genome shotgun (WGS) entry which is preliminary data.</text>
</comment>
<organism evidence="3 4">
    <name type="scientific">Allocatelliglobosispora scoriae</name>
    <dbReference type="NCBI Taxonomy" id="643052"/>
    <lineage>
        <taxon>Bacteria</taxon>
        <taxon>Bacillati</taxon>
        <taxon>Actinomycetota</taxon>
        <taxon>Actinomycetes</taxon>
        <taxon>Micromonosporales</taxon>
        <taxon>Micromonosporaceae</taxon>
        <taxon>Allocatelliglobosispora</taxon>
    </lineage>
</organism>
<feature type="chain" id="PRO_5032879029" description="DUF11 domain-containing protein" evidence="2">
    <location>
        <begin position="23"/>
        <end position="211"/>
    </location>
</feature>
<feature type="transmembrane region" description="Helical" evidence="1">
    <location>
        <begin position="179"/>
        <end position="198"/>
    </location>
</feature>
<feature type="signal peptide" evidence="2">
    <location>
        <begin position="1"/>
        <end position="22"/>
    </location>
</feature>
<dbReference type="AlphaFoldDB" id="A0A841BYR5"/>
<sequence>MFQRVALVAVAIGAGVGLPAMAAAQPAAPLPQAAPSAAVTPAAAKAPVAVTVRIDNGVESVDAHSRSVYRITVRNDSDVDYPAALIAQMLPASLQAGDADPAPTRRNDSTIGDVHTNELQWVRHLPARGEVTIEVQGAVGAANDKRVLTTTACVLPDGKTRPMICDSDSDDMSVGGFPFGWTALGVALAGLAGGVVLMRRRRLWQRPATLA</sequence>
<dbReference type="RefSeq" id="WP_184840197.1">
    <property type="nucleotide sequence ID" value="NZ_JACHMN010000002.1"/>
</dbReference>
<keyword evidence="1" id="KW-1133">Transmembrane helix</keyword>
<dbReference type="EMBL" id="JACHMN010000002">
    <property type="protein sequence ID" value="MBB5871860.1"/>
    <property type="molecule type" value="Genomic_DNA"/>
</dbReference>
<name>A0A841BYR5_9ACTN</name>
<evidence type="ECO:0000313" key="4">
    <source>
        <dbReference type="Proteomes" id="UP000587527"/>
    </source>
</evidence>
<keyword evidence="2" id="KW-0732">Signal</keyword>
<dbReference type="Proteomes" id="UP000587527">
    <property type="component" value="Unassembled WGS sequence"/>
</dbReference>
<evidence type="ECO:0000313" key="3">
    <source>
        <dbReference type="EMBL" id="MBB5871860.1"/>
    </source>
</evidence>
<proteinExistence type="predicted"/>
<evidence type="ECO:0000256" key="1">
    <source>
        <dbReference type="SAM" id="Phobius"/>
    </source>
</evidence>
<keyword evidence="1" id="KW-0472">Membrane</keyword>
<keyword evidence="4" id="KW-1185">Reference proteome</keyword>
<evidence type="ECO:0008006" key="5">
    <source>
        <dbReference type="Google" id="ProtNLM"/>
    </source>
</evidence>